<feature type="region of interest" description="Disordered" evidence="2">
    <location>
        <begin position="1072"/>
        <end position="1097"/>
    </location>
</feature>
<feature type="compositionally biased region" description="Low complexity" evidence="2">
    <location>
        <begin position="345"/>
        <end position="369"/>
    </location>
</feature>
<feature type="region of interest" description="Disordered" evidence="2">
    <location>
        <begin position="721"/>
        <end position="749"/>
    </location>
</feature>
<feature type="region of interest" description="Disordered" evidence="2">
    <location>
        <begin position="142"/>
        <end position="371"/>
    </location>
</feature>
<feature type="region of interest" description="Disordered" evidence="2">
    <location>
        <begin position="1316"/>
        <end position="1350"/>
    </location>
</feature>
<gene>
    <name evidence="3" type="ORF">VOLCADRAFT_103992</name>
</gene>
<feature type="compositionally biased region" description="Low complexity" evidence="2">
    <location>
        <begin position="905"/>
        <end position="920"/>
    </location>
</feature>
<feature type="region of interest" description="Disordered" evidence="2">
    <location>
        <begin position="1256"/>
        <end position="1300"/>
    </location>
</feature>
<accession>D8TQI8</accession>
<name>D8TQI8_VOLCA</name>
<dbReference type="EMBL" id="GL378332">
    <property type="protein sequence ID" value="EFJ50041.1"/>
    <property type="molecule type" value="Genomic_DNA"/>
</dbReference>
<feature type="compositionally biased region" description="Polar residues" evidence="2">
    <location>
        <begin position="183"/>
        <end position="192"/>
    </location>
</feature>
<feature type="region of interest" description="Disordered" evidence="2">
    <location>
        <begin position="1202"/>
        <end position="1228"/>
    </location>
</feature>
<dbReference type="KEGG" id="vcn:VOLCADRAFT_103992"/>
<feature type="compositionally biased region" description="Low complexity" evidence="2">
    <location>
        <begin position="157"/>
        <end position="166"/>
    </location>
</feature>
<dbReference type="GeneID" id="9623486"/>
<feature type="compositionally biased region" description="Polar residues" evidence="2">
    <location>
        <begin position="722"/>
        <end position="732"/>
    </location>
</feature>
<feature type="region of interest" description="Disordered" evidence="2">
    <location>
        <begin position="64"/>
        <end position="89"/>
    </location>
</feature>
<feature type="compositionally biased region" description="Polar residues" evidence="2">
    <location>
        <begin position="1082"/>
        <end position="1093"/>
    </location>
</feature>
<feature type="region of interest" description="Disordered" evidence="2">
    <location>
        <begin position="384"/>
        <end position="473"/>
    </location>
</feature>
<dbReference type="STRING" id="3068.D8TQI8"/>
<sequence>MELAVIRTDRYQFCSQTGGTEAPSADDAAAWTLIPGAMRPAYQCTDDDAGRWLRVTVLPLTSSSGGRVSGGPTVLESRGSGTGQASNRPTLRAMAGPIVGQRSMPGAEQTLQKEPLQESRLVVVEGQYTAVADGANRLMLHLNPNNRSTEDIPQQPPQGEQQLQLPAGSQHSFGSPRGYRPRPQQTQPSSALSDHPSAEAIRSQAPSSSSHPYAGPPSERHSEPRGPTDSQMRPFTLTEPHQAILTTYRGVTSPTRIELPTHDHKQTKPRISGPGDQPRAPAPPPAPPERGLHSDLNGTAGRQLPPIAPPADAKNLDRGISRLSNMGPEAPRIPQPAASPREPTSPSKKGPQGQQQLSSPSSRPASRLQDFIAGNYALSEIQQWTMGASSSQQPSQSPQGASGPIAAPSPGVSRPPDDEFQLLLKLAEAASGSRSCRVPSPVPPQRLESAFQSTQTQPDEGSGRSGVSMPDDVGLSSLRSRLSAWQSQRAPLNSTVAASGVAPAGAGIANGSGSLREALEQLLAQHQETVQQVSFEAAMSQLPPQFSAPAAALLNGGPFEMRAYHSDATSLPSYPRERQPAPQLLRPPPSQAHVRFIPDTQQPGPLASRGSGTSSVSLSHAFGEELGGGDSKEEQPGRMSGRQTVSTLGSSRYQPSDVTGDQRSSPRTARGELEGEYLAQLLQHAQFETEAEVLGVGPQSGSSTSRAGPDAAAVLARLVEQEQATQGPSSRGSARPDAVGLAGGGKPSVAVDDWAHQPVPSSRAAAAGAGDGDTIRRGGGVGDVAAGRAAIRNINVGVADASRDSDCGCAGNHAGNTPPSPTQVLLQAAPASSSLRDMRHMNEALLRQLAESTRLQMQMQKALDAAMEQLIAFHAKEQQQRREMNSCQGSPGRQPKSQLAVLQGPTSPRSASPPRQASPLPHRDEHKNARRAASPAPGGAVQYYTDMSRRMGVTSRSKGRTAEAARPSASAFAENGGVAAGDRDGPLANGAGGAGAVIGTGVPTGDDASTAAALRALLHQHHLRWRAKKAKLKEQAQAWQYTAWRYATAWKKARAMLQAMVAAQEGAAAGAGSVMHDDLPSHQHNGPLPQQGSPVPRDFRPLAAEPVAHPPAGVSGRQVEHGHGGVRKLSEPAVLAGIAAALQRRDPSPAVAAGQRPSAYPAHCRVGMAGATALTGKADDLAPSIRGPGGKAINAMRDAARMSPPRLRPRPHRKCAPAAGGDGLQEDQDDMLRAPDKYCGDKVIGIDSCVKHPTLDSVAGGPPPGPTMWSDVGVDSGRDQASRGHRTARRPDGGEATAPPERVEVAAHWPATLRADGRSRSTSPITRPPWRDAGCTSPTGIRINRSGLPRDMTGQLETTWSSLFPPEPTQRPLQPPQPPAVPYRDPDGWWHYPEGWLDIHQPRVPHMLVQNAHVRPQRHHHRYADSQGNPAPGG</sequence>
<evidence type="ECO:0000256" key="1">
    <source>
        <dbReference type="ARBA" id="ARBA00022581"/>
    </source>
</evidence>
<keyword evidence="4" id="KW-1185">Reference proteome</keyword>
<organism evidence="4">
    <name type="scientific">Volvox carteri f. nagariensis</name>
    <dbReference type="NCBI Taxonomy" id="3068"/>
    <lineage>
        <taxon>Eukaryota</taxon>
        <taxon>Viridiplantae</taxon>
        <taxon>Chlorophyta</taxon>
        <taxon>core chlorophytes</taxon>
        <taxon>Chlorophyceae</taxon>
        <taxon>CS clade</taxon>
        <taxon>Chlamydomonadales</taxon>
        <taxon>Volvocaceae</taxon>
        <taxon>Volvox</taxon>
    </lineage>
</organism>
<keyword evidence="1" id="KW-0945">Host-virus interaction</keyword>
<feature type="compositionally biased region" description="Low complexity" evidence="2">
    <location>
        <begin position="931"/>
        <end position="940"/>
    </location>
</feature>
<feature type="compositionally biased region" description="Polar residues" evidence="2">
    <location>
        <begin position="641"/>
        <end position="667"/>
    </location>
</feature>
<dbReference type="Proteomes" id="UP000001058">
    <property type="component" value="Unassembled WGS sequence"/>
</dbReference>
<feature type="region of interest" description="Disordered" evidence="2">
    <location>
        <begin position="877"/>
        <end position="969"/>
    </location>
</feature>
<dbReference type="OrthoDB" id="550371at2759"/>
<dbReference type="InParanoid" id="D8TQI8"/>
<evidence type="ECO:0000256" key="2">
    <source>
        <dbReference type="SAM" id="MobiDB-lite"/>
    </source>
</evidence>
<feature type="compositionally biased region" description="Polar residues" evidence="2">
    <location>
        <begin position="450"/>
        <end position="459"/>
    </location>
</feature>
<protein>
    <submittedName>
        <fullName evidence="3">Uncharacterized protein</fullName>
    </submittedName>
</protein>
<feature type="compositionally biased region" description="Low complexity" evidence="2">
    <location>
        <begin position="387"/>
        <end position="404"/>
    </location>
</feature>
<proteinExistence type="predicted"/>
<feature type="compositionally biased region" description="Low complexity" evidence="2">
    <location>
        <begin position="608"/>
        <end position="619"/>
    </location>
</feature>
<evidence type="ECO:0000313" key="4">
    <source>
        <dbReference type="Proteomes" id="UP000001058"/>
    </source>
</evidence>
<evidence type="ECO:0000313" key="3">
    <source>
        <dbReference type="EMBL" id="EFJ50041.1"/>
    </source>
</evidence>
<reference evidence="3 4" key="1">
    <citation type="journal article" date="2010" name="Science">
        <title>Genomic analysis of organismal complexity in the multicellular green alga Volvox carteri.</title>
        <authorList>
            <person name="Prochnik S.E."/>
            <person name="Umen J."/>
            <person name="Nedelcu A.M."/>
            <person name="Hallmann A."/>
            <person name="Miller S.M."/>
            <person name="Nishii I."/>
            <person name="Ferris P."/>
            <person name="Kuo A."/>
            <person name="Mitros T."/>
            <person name="Fritz-Laylin L.K."/>
            <person name="Hellsten U."/>
            <person name="Chapman J."/>
            <person name="Simakov O."/>
            <person name="Rensing S.A."/>
            <person name="Terry A."/>
            <person name="Pangilinan J."/>
            <person name="Kapitonov V."/>
            <person name="Jurka J."/>
            <person name="Salamov A."/>
            <person name="Shapiro H."/>
            <person name="Schmutz J."/>
            <person name="Grimwood J."/>
            <person name="Lindquist E."/>
            <person name="Lucas S."/>
            <person name="Grigoriev I.V."/>
            <person name="Schmitt R."/>
            <person name="Kirk D."/>
            <person name="Rokhsar D.S."/>
        </authorList>
    </citation>
    <scope>NUCLEOTIDE SEQUENCE [LARGE SCALE GENOMIC DNA]</scope>
    <source>
        <strain evidence="4">f. Nagariensis / Eve</strain>
    </source>
</reference>
<dbReference type="RefSeq" id="XP_002948661.1">
    <property type="nucleotide sequence ID" value="XM_002948615.1"/>
</dbReference>
<dbReference type="PANTHER" id="PTHR13037:SF24">
    <property type="entry name" value="POLYCOMB PROTEIN PCL-RELATED"/>
    <property type="match status" value="1"/>
</dbReference>
<feature type="region of interest" description="Disordered" evidence="2">
    <location>
        <begin position="570"/>
        <end position="669"/>
    </location>
</feature>
<feature type="compositionally biased region" description="Polar residues" evidence="2">
    <location>
        <begin position="885"/>
        <end position="897"/>
    </location>
</feature>
<dbReference type="PANTHER" id="PTHR13037">
    <property type="entry name" value="FORMIN"/>
    <property type="match status" value="1"/>
</dbReference>